<name>A0ABT9RGS2_9ACTN</name>
<reference evidence="2 3" key="1">
    <citation type="submission" date="2023-07" db="EMBL/GenBank/DDBJ databases">
        <title>Sequencing the genomes of 1000 actinobacteria strains.</title>
        <authorList>
            <person name="Klenk H.-P."/>
        </authorList>
    </citation>
    <scope>NUCLEOTIDE SEQUENCE [LARGE SCALE GENOMIC DNA]</scope>
    <source>
        <strain evidence="2 3">DSM 44109</strain>
    </source>
</reference>
<feature type="compositionally biased region" description="Low complexity" evidence="1">
    <location>
        <begin position="143"/>
        <end position="152"/>
    </location>
</feature>
<protein>
    <submittedName>
        <fullName evidence="2">Uncharacterized protein</fullName>
    </submittedName>
</protein>
<accession>A0ABT9RGS2</accession>
<sequence length="174" mass="19191">MTMPEHVTTWRDARYDMPVSQQLERYNELAAKHASARARIELVDRGIYDPARHGADDRPPLTVAEHIELLALAECIARTVRHPANVHHALLAGVTWADIAHIVDSDGLAVRRDYQQWADDQHDLNRHDPSLGMTTDEHAAATARAAEGAGDTFSRTVTPTDPGPAEIRPEPAMG</sequence>
<dbReference type="EMBL" id="JAUSRB010000002">
    <property type="protein sequence ID" value="MDP9868488.1"/>
    <property type="molecule type" value="Genomic_DNA"/>
</dbReference>
<organism evidence="2 3">
    <name type="scientific">Streptosporangium brasiliense</name>
    <dbReference type="NCBI Taxonomy" id="47480"/>
    <lineage>
        <taxon>Bacteria</taxon>
        <taxon>Bacillati</taxon>
        <taxon>Actinomycetota</taxon>
        <taxon>Actinomycetes</taxon>
        <taxon>Streptosporangiales</taxon>
        <taxon>Streptosporangiaceae</taxon>
        <taxon>Streptosporangium</taxon>
    </lineage>
</organism>
<keyword evidence="3" id="KW-1185">Reference proteome</keyword>
<proteinExistence type="predicted"/>
<feature type="region of interest" description="Disordered" evidence="1">
    <location>
        <begin position="143"/>
        <end position="174"/>
    </location>
</feature>
<evidence type="ECO:0000313" key="2">
    <source>
        <dbReference type="EMBL" id="MDP9868488.1"/>
    </source>
</evidence>
<gene>
    <name evidence="2" type="ORF">J2S55_007754</name>
</gene>
<dbReference type="Proteomes" id="UP001230426">
    <property type="component" value="Unassembled WGS sequence"/>
</dbReference>
<evidence type="ECO:0000313" key="3">
    <source>
        <dbReference type="Proteomes" id="UP001230426"/>
    </source>
</evidence>
<comment type="caution">
    <text evidence="2">The sequence shown here is derived from an EMBL/GenBank/DDBJ whole genome shotgun (WGS) entry which is preliminary data.</text>
</comment>
<dbReference type="RefSeq" id="WP_306871391.1">
    <property type="nucleotide sequence ID" value="NZ_JAUSRB010000002.1"/>
</dbReference>
<evidence type="ECO:0000256" key="1">
    <source>
        <dbReference type="SAM" id="MobiDB-lite"/>
    </source>
</evidence>